<dbReference type="Proteomes" id="UP000240912">
    <property type="component" value="Unassembled WGS sequence"/>
</dbReference>
<dbReference type="OrthoDB" id="711646at2"/>
<dbReference type="AlphaFoldDB" id="A0A2T3HNA2"/>
<dbReference type="InterPro" id="IPR021660">
    <property type="entry name" value="DUF3253"/>
</dbReference>
<feature type="region of interest" description="Disordered" evidence="1">
    <location>
        <begin position="61"/>
        <end position="85"/>
    </location>
</feature>
<dbReference type="Gene3D" id="1.10.10.10">
    <property type="entry name" value="Winged helix-like DNA-binding domain superfamily/Winged helix DNA-binding domain"/>
    <property type="match status" value="1"/>
</dbReference>
<reference evidence="2 3" key="1">
    <citation type="submission" date="2018-03" db="EMBL/GenBank/DDBJ databases">
        <authorList>
            <person name="Keele B.F."/>
        </authorList>
    </citation>
    <scope>NUCLEOTIDE SEQUENCE [LARGE SCALE GENOMIC DNA]</scope>
    <source>
        <strain evidence="2 3">YL28-9</strain>
    </source>
</reference>
<dbReference type="Pfam" id="PF11625">
    <property type="entry name" value="DUF3253"/>
    <property type="match status" value="1"/>
</dbReference>
<gene>
    <name evidence="2" type="ORF">C7T94_03935</name>
</gene>
<protein>
    <submittedName>
        <fullName evidence="2">DUF3253 domain-containing protein</fullName>
    </submittedName>
</protein>
<name>A0A2T3HNA2_9SPHI</name>
<evidence type="ECO:0000256" key="1">
    <source>
        <dbReference type="SAM" id="MobiDB-lite"/>
    </source>
</evidence>
<dbReference type="SUPFAM" id="SSF46785">
    <property type="entry name" value="Winged helix' DNA-binding domain"/>
    <property type="match status" value="1"/>
</dbReference>
<accession>A0A2T3HNA2</accession>
<evidence type="ECO:0000313" key="2">
    <source>
        <dbReference type="EMBL" id="PST83906.1"/>
    </source>
</evidence>
<dbReference type="RefSeq" id="WP_107213823.1">
    <property type="nucleotide sequence ID" value="NZ_KZ686268.1"/>
</dbReference>
<dbReference type="InterPro" id="IPR036390">
    <property type="entry name" value="WH_DNA-bd_sf"/>
</dbReference>
<evidence type="ECO:0000313" key="3">
    <source>
        <dbReference type="Proteomes" id="UP000240912"/>
    </source>
</evidence>
<comment type="caution">
    <text evidence="2">The sequence shown here is derived from an EMBL/GenBank/DDBJ whole genome shotgun (WGS) entry which is preliminary data.</text>
</comment>
<proteinExistence type="predicted"/>
<dbReference type="InterPro" id="IPR036388">
    <property type="entry name" value="WH-like_DNA-bd_sf"/>
</dbReference>
<organism evidence="2 3">
    <name type="scientific">Pedobacter yulinensis</name>
    <dbReference type="NCBI Taxonomy" id="2126353"/>
    <lineage>
        <taxon>Bacteria</taxon>
        <taxon>Pseudomonadati</taxon>
        <taxon>Bacteroidota</taxon>
        <taxon>Sphingobacteriia</taxon>
        <taxon>Sphingobacteriales</taxon>
        <taxon>Sphingobacteriaceae</taxon>
        <taxon>Pedobacter</taxon>
    </lineage>
</organism>
<sequence length="85" mass="9379">MKSNVDILNAILAATASRGSQKSTCPSEIARELFPTGWRNHMQEIRDAAIRLHKQGRVVITQGGQPVDPDDFKGPIRITTPPEKD</sequence>
<keyword evidence="3" id="KW-1185">Reference proteome</keyword>
<dbReference type="EMBL" id="PYLS01000004">
    <property type="protein sequence ID" value="PST83906.1"/>
    <property type="molecule type" value="Genomic_DNA"/>
</dbReference>